<organism evidence="1 2">
    <name type="scientific">Oesophagostomum dentatum</name>
    <name type="common">Nodular worm</name>
    <dbReference type="NCBI Taxonomy" id="61180"/>
    <lineage>
        <taxon>Eukaryota</taxon>
        <taxon>Metazoa</taxon>
        <taxon>Ecdysozoa</taxon>
        <taxon>Nematoda</taxon>
        <taxon>Chromadorea</taxon>
        <taxon>Rhabditida</taxon>
        <taxon>Rhabditina</taxon>
        <taxon>Rhabditomorpha</taxon>
        <taxon>Strongyloidea</taxon>
        <taxon>Strongylidae</taxon>
        <taxon>Oesophagostomum</taxon>
    </lineage>
</organism>
<dbReference type="OrthoDB" id="422220at2759"/>
<keyword evidence="2" id="KW-1185">Reference proteome</keyword>
<reference evidence="1 2" key="1">
    <citation type="submission" date="2014-03" db="EMBL/GenBank/DDBJ databases">
        <title>Draft genome of the hookworm Oesophagostomum dentatum.</title>
        <authorList>
            <person name="Mitreva M."/>
        </authorList>
    </citation>
    <scope>NUCLEOTIDE SEQUENCE [LARGE SCALE GENOMIC DNA]</scope>
    <source>
        <strain evidence="1 2">OD-Hann</strain>
    </source>
</reference>
<protein>
    <submittedName>
        <fullName evidence="1">Uncharacterized protein</fullName>
    </submittedName>
</protein>
<sequence length="458" mass="52098">MGALSASHLCQCELKTFEKELWRLAPNSSLLSRIISKDLASVYSGLTGWSSSAKECRGWKQAVEVAIQIMESALPPPETLDPVVFNEEKTNYQSMVFTAVNEPLTVLAEWRNRVSRQTPECDARSSHPVIAAMWRTRYELEGKMTEKSESPKVFRQNANQLTLAQLRSFAVSAISFKQKVLTKFPSFVDVSMTFLHGTSILICALFEACDVIETAERRQDLIMATAFPMNFKLKMTNEGLESSEILSWASRDASPMPLRLKAAVVRRRISLCADPQCDLEWARGQWKKWYERNIAKAAEKDFMYREKTEEEKDELDIKEFFSEANAQEREVLSDNDLVSLLEASESRSAKANARDVSYSVALLWMRHVLCGAHYFNQDLHSATVDADLGLLHDLISRIETDSDSVVDVYRAASLQQFRRAAGILRVLADRTKVVRERWPEVYSMLIIAKILIDFRTVL</sequence>
<gene>
    <name evidence="1" type="ORF">OESDEN_01898</name>
</gene>
<dbReference type="Proteomes" id="UP000053660">
    <property type="component" value="Unassembled WGS sequence"/>
</dbReference>
<dbReference type="AlphaFoldDB" id="A0A0B1TQR9"/>
<accession>A0A0B1TQR9</accession>
<name>A0A0B1TQR9_OESDE</name>
<dbReference type="EMBL" id="KN549354">
    <property type="protein sequence ID" value="KHJ98127.1"/>
    <property type="molecule type" value="Genomic_DNA"/>
</dbReference>
<proteinExistence type="predicted"/>
<evidence type="ECO:0000313" key="2">
    <source>
        <dbReference type="Proteomes" id="UP000053660"/>
    </source>
</evidence>
<evidence type="ECO:0000313" key="1">
    <source>
        <dbReference type="EMBL" id="KHJ98127.1"/>
    </source>
</evidence>